<accession>A0A2P5EEB9</accession>
<comment type="caution">
    <text evidence="5">The sequence shown here is derived from an EMBL/GenBank/DDBJ whole genome shotgun (WGS) entry which is preliminary data.</text>
</comment>
<evidence type="ECO:0000313" key="6">
    <source>
        <dbReference type="Proteomes" id="UP000237000"/>
    </source>
</evidence>
<dbReference type="InterPro" id="IPR038765">
    <property type="entry name" value="Papain-like_cys_pep_sf"/>
</dbReference>
<dbReference type="OrthoDB" id="1869436at2759"/>
<comment type="similarity">
    <text evidence="1">Belongs to the peptidase C48 family.</text>
</comment>
<name>A0A2P5EEB9_TREOI</name>
<evidence type="ECO:0000256" key="1">
    <source>
        <dbReference type="ARBA" id="ARBA00005234"/>
    </source>
</evidence>
<dbReference type="EMBL" id="JXTC01000171">
    <property type="protein sequence ID" value="PON83883.1"/>
    <property type="molecule type" value="Genomic_DNA"/>
</dbReference>
<dbReference type="InParanoid" id="A0A2P5EEB9"/>
<sequence>MGSTDMDRARLIFEWLKLSETGQLWLLPYHLDNHWMLIIIDLPRESCFFLDPIANPSPEDIKNVISMAFDYYNDWQKKRGRDSGIQWRAVKCNGKKSYMIEEINEMQNEWVDALYDLL</sequence>
<evidence type="ECO:0000259" key="4">
    <source>
        <dbReference type="Pfam" id="PF02902"/>
    </source>
</evidence>
<proteinExistence type="inferred from homology"/>
<dbReference type="InterPro" id="IPR003653">
    <property type="entry name" value="Peptidase_C48_C"/>
</dbReference>
<organism evidence="5 6">
    <name type="scientific">Trema orientale</name>
    <name type="common">Charcoal tree</name>
    <name type="synonym">Celtis orientalis</name>
    <dbReference type="NCBI Taxonomy" id="63057"/>
    <lineage>
        <taxon>Eukaryota</taxon>
        <taxon>Viridiplantae</taxon>
        <taxon>Streptophyta</taxon>
        <taxon>Embryophyta</taxon>
        <taxon>Tracheophyta</taxon>
        <taxon>Spermatophyta</taxon>
        <taxon>Magnoliopsida</taxon>
        <taxon>eudicotyledons</taxon>
        <taxon>Gunneridae</taxon>
        <taxon>Pentapetalae</taxon>
        <taxon>rosids</taxon>
        <taxon>fabids</taxon>
        <taxon>Rosales</taxon>
        <taxon>Cannabaceae</taxon>
        <taxon>Trema</taxon>
    </lineage>
</organism>
<dbReference type="GO" id="GO:0008234">
    <property type="term" value="F:cysteine-type peptidase activity"/>
    <property type="evidence" value="ECO:0007669"/>
    <property type="project" value="InterPro"/>
</dbReference>
<evidence type="ECO:0000256" key="3">
    <source>
        <dbReference type="ARBA" id="ARBA00022801"/>
    </source>
</evidence>
<gene>
    <name evidence="5" type="ORF">TorRG33x02_203230</name>
</gene>
<feature type="domain" description="Ubiquitin-like protease family profile" evidence="4">
    <location>
        <begin position="26"/>
        <end position="66"/>
    </location>
</feature>
<keyword evidence="6" id="KW-1185">Reference proteome</keyword>
<evidence type="ECO:0000313" key="5">
    <source>
        <dbReference type="EMBL" id="PON83883.1"/>
    </source>
</evidence>
<dbReference type="Pfam" id="PF02902">
    <property type="entry name" value="Peptidase_C48"/>
    <property type="match status" value="1"/>
</dbReference>
<dbReference type="AlphaFoldDB" id="A0A2P5EEB9"/>
<evidence type="ECO:0000256" key="2">
    <source>
        <dbReference type="ARBA" id="ARBA00022670"/>
    </source>
</evidence>
<dbReference type="Gene3D" id="3.40.395.10">
    <property type="entry name" value="Adenoviral Proteinase, Chain A"/>
    <property type="match status" value="1"/>
</dbReference>
<keyword evidence="2 5" id="KW-0645">Protease</keyword>
<keyword evidence="3" id="KW-0378">Hydrolase</keyword>
<dbReference type="SUPFAM" id="SSF54001">
    <property type="entry name" value="Cysteine proteinases"/>
    <property type="match status" value="1"/>
</dbReference>
<dbReference type="Proteomes" id="UP000237000">
    <property type="component" value="Unassembled WGS sequence"/>
</dbReference>
<protein>
    <submittedName>
        <fullName evidence="5">Ulp1 protease family, C-terminal catalytic domain containing protein</fullName>
    </submittedName>
</protein>
<reference evidence="6" key="1">
    <citation type="submission" date="2016-06" db="EMBL/GenBank/DDBJ databases">
        <title>Parallel loss of symbiosis genes in relatives of nitrogen-fixing non-legume Parasponia.</title>
        <authorList>
            <person name="Van Velzen R."/>
            <person name="Holmer R."/>
            <person name="Bu F."/>
            <person name="Rutten L."/>
            <person name="Van Zeijl A."/>
            <person name="Liu W."/>
            <person name="Santuari L."/>
            <person name="Cao Q."/>
            <person name="Sharma T."/>
            <person name="Shen D."/>
            <person name="Roswanjaya Y."/>
            <person name="Wardhani T."/>
            <person name="Kalhor M.S."/>
            <person name="Jansen J."/>
            <person name="Van den Hoogen J."/>
            <person name="Gungor B."/>
            <person name="Hartog M."/>
            <person name="Hontelez J."/>
            <person name="Verver J."/>
            <person name="Yang W.-C."/>
            <person name="Schijlen E."/>
            <person name="Repin R."/>
            <person name="Schilthuizen M."/>
            <person name="Schranz E."/>
            <person name="Heidstra R."/>
            <person name="Miyata K."/>
            <person name="Fedorova E."/>
            <person name="Kohlen W."/>
            <person name="Bisseling T."/>
            <person name="Smit S."/>
            <person name="Geurts R."/>
        </authorList>
    </citation>
    <scope>NUCLEOTIDE SEQUENCE [LARGE SCALE GENOMIC DNA]</scope>
    <source>
        <strain evidence="6">cv. RG33-2</strain>
    </source>
</reference>
<dbReference type="GO" id="GO:0006508">
    <property type="term" value="P:proteolysis"/>
    <property type="evidence" value="ECO:0007669"/>
    <property type="project" value="UniProtKB-KW"/>
</dbReference>